<dbReference type="EMBL" id="HBHQ01025070">
    <property type="protein sequence ID" value="CAD9825064.1"/>
    <property type="molecule type" value="Transcribed_RNA"/>
</dbReference>
<protein>
    <submittedName>
        <fullName evidence="1">Uncharacterized protein</fullName>
    </submittedName>
</protein>
<name>A0A7S2UN86_9STRA</name>
<evidence type="ECO:0000313" key="1">
    <source>
        <dbReference type="EMBL" id="CAD9825064.1"/>
    </source>
</evidence>
<dbReference type="AlphaFoldDB" id="A0A7S2UN86"/>
<organism evidence="1">
    <name type="scientific">Attheya septentrionalis</name>
    <dbReference type="NCBI Taxonomy" id="420275"/>
    <lineage>
        <taxon>Eukaryota</taxon>
        <taxon>Sar</taxon>
        <taxon>Stramenopiles</taxon>
        <taxon>Ochrophyta</taxon>
        <taxon>Bacillariophyta</taxon>
        <taxon>Coscinodiscophyceae</taxon>
        <taxon>Chaetocerotophycidae</taxon>
        <taxon>Chaetocerotales</taxon>
        <taxon>Attheyaceae</taxon>
        <taxon>Attheya</taxon>
    </lineage>
</organism>
<gene>
    <name evidence="1" type="ORF">ASEP1449_LOCUS16898</name>
</gene>
<accession>A0A7S2UN86</accession>
<sequence>MDLYSYSVDLFVQNSIEIGIITKNKGEELQSKLSNSVNPHEFLNLTMGLSEAFNHTMPIRGQRQIERKIGHTCGDVNCNTKSMISYDGMHWCMRETGGRLNAGLACLIQCSLMNNDETRDDVVRLCERKCNARFMSLVPLSWEENGTQFNVNGTNLTGIAYY</sequence>
<proteinExistence type="predicted"/>
<reference evidence="1" key="1">
    <citation type="submission" date="2021-01" db="EMBL/GenBank/DDBJ databases">
        <authorList>
            <person name="Corre E."/>
            <person name="Pelletier E."/>
            <person name="Niang G."/>
            <person name="Scheremetjew M."/>
            <person name="Finn R."/>
            <person name="Kale V."/>
            <person name="Holt S."/>
            <person name="Cochrane G."/>
            <person name="Meng A."/>
            <person name="Brown T."/>
            <person name="Cohen L."/>
        </authorList>
    </citation>
    <scope>NUCLEOTIDE SEQUENCE</scope>
    <source>
        <strain evidence="1">CCMP2084</strain>
    </source>
</reference>